<evidence type="ECO:0000313" key="3">
    <source>
        <dbReference type="Proteomes" id="UP000315217"/>
    </source>
</evidence>
<keyword evidence="2" id="KW-0808">Transferase</keyword>
<dbReference type="EMBL" id="VBAI01000258">
    <property type="protein sequence ID" value="TMJ07537.1"/>
    <property type="molecule type" value="Genomic_DNA"/>
</dbReference>
<dbReference type="Proteomes" id="UP000315217">
    <property type="component" value="Unassembled WGS sequence"/>
</dbReference>
<evidence type="ECO:0000313" key="2">
    <source>
        <dbReference type="EMBL" id="TMJ07537.1"/>
    </source>
</evidence>
<proteinExistence type="predicted"/>
<dbReference type="AlphaFoldDB" id="A0A537LIN3"/>
<organism evidence="2 3">
    <name type="scientific">Candidatus Segetimicrobium genomatis</name>
    <dbReference type="NCBI Taxonomy" id="2569760"/>
    <lineage>
        <taxon>Bacteria</taxon>
        <taxon>Bacillati</taxon>
        <taxon>Candidatus Sysuimicrobiota</taxon>
        <taxon>Candidatus Sysuimicrobiia</taxon>
        <taxon>Candidatus Sysuimicrobiales</taxon>
        <taxon>Candidatus Segetimicrobiaceae</taxon>
        <taxon>Candidatus Segetimicrobium</taxon>
    </lineage>
</organism>
<dbReference type="Pfam" id="PF00294">
    <property type="entry name" value="PfkB"/>
    <property type="match status" value="1"/>
</dbReference>
<evidence type="ECO:0000259" key="1">
    <source>
        <dbReference type="Pfam" id="PF00294"/>
    </source>
</evidence>
<dbReference type="Gene3D" id="3.40.1190.20">
    <property type="match status" value="1"/>
</dbReference>
<dbReference type="SUPFAM" id="SSF53613">
    <property type="entry name" value="Ribokinase-like"/>
    <property type="match status" value="1"/>
</dbReference>
<feature type="domain" description="Carbohydrate kinase PfkB" evidence="1">
    <location>
        <begin position="1"/>
        <end position="40"/>
    </location>
</feature>
<reference evidence="2 3" key="1">
    <citation type="journal article" date="2019" name="Nat. Microbiol.">
        <title>Mediterranean grassland soil C-N compound turnover is dependent on rainfall and depth, and is mediated by genomically divergent microorganisms.</title>
        <authorList>
            <person name="Diamond S."/>
            <person name="Andeer P.F."/>
            <person name="Li Z."/>
            <person name="Crits-Christoph A."/>
            <person name="Burstein D."/>
            <person name="Anantharaman K."/>
            <person name="Lane K.R."/>
            <person name="Thomas B.C."/>
            <person name="Pan C."/>
            <person name="Northen T.R."/>
            <person name="Banfield J.F."/>
        </authorList>
    </citation>
    <scope>NUCLEOTIDE SEQUENCE [LARGE SCALE GENOMIC DNA]</scope>
    <source>
        <strain evidence="2">NP_1</strain>
    </source>
</reference>
<protein>
    <submittedName>
        <fullName evidence="2">Carbohydrate kinase family protein</fullName>
    </submittedName>
</protein>
<name>A0A537LIN3_9BACT</name>
<keyword evidence="2" id="KW-0418">Kinase</keyword>
<comment type="caution">
    <text evidence="2">The sequence shown here is derived from an EMBL/GenBank/DDBJ whole genome shotgun (WGS) entry which is preliminary data.</text>
</comment>
<dbReference type="InterPro" id="IPR011611">
    <property type="entry name" value="PfkB_dom"/>
</dbReference>
<dbReference type="GO" id="GO:0016301">
    <property type="term" value="F:kinase activity"/>
    <property type="evidence" value="ECO:0007669"/>
    <property type="project" value="UniProtKB-KW"/>
</dbReference>
<gene>
    <name evidence="2" type="ORF">E6G98_13470</name>
</gene>
<dbReference type="InterPro" id="IPR029056">
    <property type="entry name" value="Ribokinase-like"/>
</dbReference>
<feature type="non-terminal residue" evidence="2">
    <location>
        <position position="1"/>
    </location>
</feature>
<sequence>DAFCGGFLAAVLAGWEMERATRFANAVGALCVTAVGGTAGVRSREETLRFMESGAIRSRA</sequence>
<accession>A0A537LIN3</accession>